<proteinExistence type="predicted"/>
<dbReference type="AlphaFoldDB" id="A0A1I0MNV7"/>
<evidence type="ECO:0000313" key="1">
    <source>
        <dbReference type="EMBL" id="SEV90203.1"/>
    </source>
</evidence>
<accession>A0A1I0MNV7</accession>
<organism evidence="1 2">
    <name type="scientific">Prevotella aff. ruminicola Tc2-24</name>
    <dbReference type="NCBI Taxonomy" id="81582"/>
    <lineage>
        <taxon>Bacteria</taxon>
        <taxon>Pseudomonadati</taxon>
        <taxon>Bacteroidota</taxon>
        <taxon>Bacteroidia</taxon>
        <taxon>Bacteroidales</taxon>
        <taxon>Prevotellaceae</taxon>
        <taxon>Prevotella</taxon>
    </lineage>
</organism>
<evidence type="ECO:0000313" key="2">
    <source>
        <dbReference type="Proteomes" id="UP000199373"/>
    </source>
</evidence>
<reference evidence="1 2" key="1">
    <citation type="submission" date="2016-10" db="EMBL/GenBank/DDBJ databases">
        <authorList>
            <person name="de Groot N.N."/>
        </authorList>
    </citation>
    <scope>NUCLEOTIDE SEQUENCE [LARGE SCALE GENOMIC DNA]</scope>
    <source>
        <strain evidence="1 2">TC2-24</strain>
    </source>
</reference>
<name>A0A1I0MNV7_9BACT</name>
<dbReference type="EMBL" id="FOIQ01000001">
    <property type="protein sequence ID" value="SEV90203.1"/>
    <property type="molecule type" value="Genomic_DNA"/>
</dbReference>
<protein>
    <submittedName>
        <fullName evidence="1">Uncharacterized protein</fullName>
    </submittedName>
</protein>
<keyword evidence="2" id="KW-1185">Reference proteome</keyword>
<sequence>MVTKLRKVERKTKKLVSFFCRDGVTSRSNDRRVTQKNERNAKEKLVFFSFPSAYEEIKRSRGDPEAVQR</sequence>
<gene>
    <name evidence="1" type="ORF">SAMN04487850_0842</name>
</gene>
<dbReference type="Proteomes" id="UP000199373">
    <property type="component" value="Unassembled WGS sequence"/>
</dbReference>